<feature type="region of interest" description="Disordered" evidence="1">
    <location>
        <begin position="289"/>
        <end position="312"/>
    </location>
</feature>
<evidence type="ECO:0000256" key="1">
    <source>
        <dbReference type="SAM" id="MobiDB-lite"/>
    </source>
</evidence>
<feature type="region of interest" description="Disordered" evidence="1">
    <location>
        <begin position="81"/>
        <end position="132"/>
    </location>
</feature>
<proteinExistence type="predicted"/>
<feature type="compositionally biased region" description="Low complexity" evidence="1">
    <location>
        <begin position="293"/>
        <end position="312"/>
    </location>
</feature>
<reference evidence="2 3" key="1">
    <citation type="journal article" date="2020" name="bioRxiv">
        <title>Sequence and annotation of 42 cannabis genomes reveals extensive copy number variation in cannabinoid synthesis and pathogen resistance genes.</title>
        <authorList>
            <person name="Mckernan K.J."/>
            <person name="Helbert Y."/>
            <person name="Kane L.T."/>
            <person name="Ebling H."/>
            <person name="Zhang L."/>
            <person name="Liu B."/>
            <person name="Eaton Z."/>
            <person name="Mclaughlin S."/>
            <person name="Kingan S."/>
            <person name="Baybayan P."/>
            <person name="Concepcion G."/>
            <person name="Jordan M."/>
            <person name="Riva A."/>
            <person name="Barbazuk W."/>
            <person name="Harkins T."/>
        </authorList>
    </citation>
    <scope>NUCLEOTIDE SEQUENCE [LARGE SCALE GENOMIC DNA]</scope>
    <source>
        <strain evidence="3">cv. Jamaican Lion 4</strain>
        <tissue evidence="2">Leaf</tissue>
    </source>
</reference>
<gene>
    <name evidence="2" type="ORF">F8388_006000</name>
</gene>
<dbReference type="EMBL" id="JAATIP010000028">
    <property type="protein sequence ID" value="KAF4390503.1"/>
    <property type="molecule type" value="Genomic_DNA"/>
</dbReference>
<feature type="region of interest" description="Disordered" evidence="1">
    <location>
        <begin position="147"/>
        <end position="201"/>
    </location>
</feature>
<sequence>MVPEPNLSKQHHNLLLLQKSNDIIISSNNNNYYGNYEKYRDQECFSLMMNRANNEGYDNYCTSTTDQSCLGSDLVPVAATATTTTTTTTDPNSSMAEDESRTNSLNNNINNQEEAGSTSKQQQQQHQDQETAMIKVDQDHASWLQLSIGGTCSSGGAEPTPRRRGSGSGSEPGGLMIELDLLPGGSSTTRRQEEAANRSSNISNVPLFQLGPHNNNHQVSNFGTTNNYSTTSLMYFQNPGTTTTTSSSSNFPVPHPHQIPIQHHLSSQYQYHQQPEAMNWGFRPNLIHHHHNQYPSSSSSSSQLHNTNTHNNSNILMIPQLGSSYFGRQFHLQPPPVLDTAAAPEPSLDFRVVNPPKRPHSGIWFMLQASQNQAKEPFLPQISKSFLRIRDGSMTVGLLIKYLVNKLRLDSESEVTLSTIVYFNVMVINGCFARVKMKQIEIRCRGQQVLPMLTLQQVRDNIWGPTVTTLLPDSSSSTTDHLMVLHYARTP</sequence>
<organism evidence="2 3">
    <name type="scientific">Cannabis sativa</name>
    <name type="common">Hemp</name>
    <name type="synonym">Marijuana</name>
    <dbReference type="NCBI Taxonomy" id="3483"/>
    <lineage>
        <taxon>Eukaryota</taxon>
        <taxon>Viridiplantae</taxon>
        <taxon>Streptophyta</taxon>
        <taxon>Embryophyta</taxon>
        <taxon>Tracheophyta</taxon>
        <taxon>Spermatophyta</taxon>
        <taxon>Magnoliopsida</taxon>
        <taxon>eudicotyledons</taxon>
        <taxon>Gunneridae</taxon>
        <taxon>Pentapetalae</taxon>
        <taxon>rosids</taxon>
        <taxon>fabids</taxon>
        <taxon>Rosales</taxon>
        <taxon>Cannabaceae</taxon>
        <taxon>Cannabis</taxon>
    </lineage>
</organism>
<dbReference type="PANTHER" id="PTHR47290:SF4">
    <property type="entry name" value="RING FINGER PROTEIN"/>
    <property type="match status" value="1"/>
</dbReference>
<dbReference type="AlphaFoldDB" id="A0A7J6H5G1"/>
<dbReference type="Proteomes" id="UP000525078">
    <property type="component" value="Unassembled WGS sequence"/>
</dbReference>
<name>A0A7J6H5G1_CANSA</name>
<evidence type="ECO:0000313" key="2">
    <source>
        <dbReference type="EMBL" id="KAF4390503.1"/>
    </source>
</evidence>
<accession>A0A7J6H5G1</accession>
<dbReference type="PANTHER" id="PTHR47290">
    <property type="entry name" value="RING FINGER PROTEIN"/>
    <property type="match status" value="1"/>
</dbReference>
<dbReference type="InterPro" id="IPR044171">
    <property type="entry name" value="LAX2-like"/>
</dbReference>
<protein>
    <submittedName>
        <fullName evidence="2">Uncharacterized protein</fullName>
    </submittedName>
</protein>
<evidence type="ECO:0000313" key="3">
    <source>
        <dbReference type="Proteomes" id="UP000525078"/>
    </source>
</evidence>
<comment type="caution">
    <text evidence="2">The sequence shown here is derived from an EMBL/GenBank/DDBJ whole genome shotgun (WGS) entry which is preliminary data.</text>
</comment>